<dbReference type="InterPro" id="IPR005081">
    <property type="entry name" value="SpoIIGA"/>
</dbReference>
<proteinExistence type="predicted"/>
<dbReference type="GO" id="GO:0030436">
    <property type="term" value="P:asexual sporulation"/>
    <property type="evidence" value="ECO:0007669"/>
    <property type="project" value="InterPro"/>
</dbReference>
<dbReference type="STRING" id="445971.ANASTE_00785"/>
<dbReference type="Pfam" id="PF03419">
    <property type="entry name" value="Peptidase_U4"/>
    <property type="match status" value="1"/>
</dbReference>
<dbReference type="GO" id="GO:0006508">
    <property type="term" value="P:proteolysis"/>
    <property type="evidence" value="ECO:0007669"/>
    <property type="project" value="InterPro"/>
</dbReference>
<name>B1C7T1_9FIRM</name>
<dbReference type="EMBL" id="ABIL02000005">
    <property type="protein sequence ID" value="EDS73068.1"/>
    <property type="molecule type" value="Genomic_DNA"/>
</dbReference>
<dbReference type="Proteomes" id="UP000005178">
    <property type="component" value="Unassembled WGS sequence"/>
</dbReference>
<comment type="caution">
    <text evidence="1">The sequence shown here is derived from an EMBL/GenBank/DDBJ whole genome shotgun (WGS) entry which is preliminary data.</text>
</comment>
<protein>
    <submittedName>
        <fullName evidence="1">Uncharacterized protein</fullName>
    </submittedName>
</protein>
<accession>B1C7T1</accession>
<keyword evidence="2" id="KW-1185">Reference proteome</keyword>
<dbReference type="AlphaFoldDB" id="B1C7T1"/>
<dbReference type="HOGENOM" id="CLU_1615608_0_0_9"/>
<evidence type="ECO:0000313" key="1">
    <source>
        <dbReference type="EMBL" id="EDS73068.1"/>
    </source>
</evidence>
<reference evidence="1" key="1">
    <citation type="submission" date="2008-01" db="EMBL/GenBank/DDBJ databases">
        <authorList>
            <person name="Fulton L."/>
            <person name="Clifton S."/>
            <person name="Fulton B."/>
            <person name="Xu J."/>
            <person name="Minx P."/>
            <person name="Pepin K.H."/>
            <person name="Johnson M."/>
            <person name="Thiruvilangam P."/>
            <person name="Bhonagiri V."/>
            <person name="Nash W.E."/>
            <person name="Mardis E.R."/>
            <person name="Wilson R.K."/>
        </authorList>
    </citation>
    <scope>NUCLEOTIDE SEQUENCE [LARGE SCALE GENOMIC DNA]</scope>
    <source>
        <strain evidence="1">DSM 17244</strain>
    </source>
</reference>
<evidence type="ECO:0000313" key="2">
    <source>
        <dbReference type="Proteomes" id="UP000005178"/>
    </source>
</evidence>
<reference evidence="1" key="2">
    <citation type="submission" date="2013-08" db="EMBL/GenBank/DDBJ databases">
        <title>Draft genome sequence of Anaerofustis stercorihominis (DSM 17244).</title>
        <authorList>
            <person name="Sudarsanam P."/>
            <person name="Ley R."/>
            <person name="Guruge J."/>
            <person name="Turnbaugh P.J."/>
            <person name="Mahowald M."/>
            <person name="Liep D."/>
            <person name="Gordon J."/>
        </authorList>
    </citation>
    <scope>NUCLEOTIDE SEQUENCE</scope>
    <source>
        <strain evidence="1">DSM 17244</strain>
    </source>
</reference>
<sequence>MKEMIKKKNIFVSIISAFIAYKLLRKINDLKLGLEYICTLYIKDKSISFKGYLDTGNLVRGINGEGVIIVHNSIINKILNTNLSYEIEDYNDYLHIYNNIPITIKDSLSYTFYNTTKEKQILPILRFDKIVITNKRKEKTVYNPYIGILGIDSSGALIPISTLK</sequence>
<gene>
    <name evidence="1" type="ORF">ANASTE_00785</name>
</gene>
<dbReference type="GO" id="GO:0004190">
    <property type="term" value="F:aspartic-type endopeptidase activity"/>
    <property type="evidence" value="ECO:0007669"/>
    <property type="project" value="InterPro"/>
</dbReference>
<organism evidence="1 2">
    <name type="scientific">Anaerofustis stercorihominis DSM 17244</name>
    <dbReference type="NCBI Taxonomy" id="445971"/>
    <lineage>
        <taxon>Bacteria</taxon>
        <taxon>Bacillati</taxon>
        <taxon>Bacillota</taxon>
        <taxon>Clostridia</taxon>
        <taxon>Eubacteriales</taxon>
        <taxon>Eubacteriaceae</taxon>
        <taxon>Anaerofustis</taxon>
    </lineage>
</organism>